<dbReference type="InterPro" id="IPR025736">
    <property type="entry name" value="PucR_C-HTH_dom"/>
</dbReference>
<dbReference type="Gene3D" id="1.10.10.2840">
    <property type="entry name" value="PucR C-terminal helix-turn-helix domain"/>
    <property type="match status" value="1"/>
</dbReference>
<protein>
    <submittedName>
        <fullName evidence="4">GAF domain-containing protein</fullName>
    </submittedName>
</protein>
<evidence type="ECO:0000313" key="5">
    <source>
        <dbReference type="Proteomes" id="UP000505377"/>
    </source>
</evidence>
<accession>A0A6M6JLE2</accession>
<dbReference type="InterPro" id="IPR003018">
    <property type="entry name" value="GAF"/>
</dbReference>
<evidence type="ECO:0000256" key="2">
    <source>
        <dbReference type="SAM" id="MobiDB-lite"/>
    </source>
</evidence>
<organism evidence="4 5">
    <name type="scientific">Pseudonocardia broussonetiae</name>
    <dbReference type="NCBI Taxonomy" id="2736640"/>
    <lineage>
        <taxon>Bacteria</taxon>
        <taxon>Bacillati</taxon>
        <taxon>Actinomycetota</taxon>
        <taxon>Actinomycetes</taxon>
        <taxon>Pseudonocardiales</taxon>
        <taxon>Pseudonocardiaceae</taxon>
        <taxon>Pseudonocardia</taxon>
    </lineage>
</organism>
<dbReference type="Pfam" id="PF01590">
    <property type="entry name" value="GAF"/>
    <property type="match status" value="1"/>
</dbReference>
<gene>
    <name evidence="4" type="ORF">HOP40_16030</name>
</gene>
<dbReference type="KEGG" id="pbro:HOP40_16030"/>
<feature type="region of interest" description="Disordered" evidence="2">
    <location>
        <begin position="1"/>
        <end position="45"/>
    </location>
</feature>
<dbReference type="InterPro" id="IPR042070">
    <property type="entry name" value="PucR_C-HTH_sf"/>
</dbReference>
<proteinExistence type="inferred from homology"/>
<comment type="similarity">
    <text evidence="1">Belongs to the CdaR family.</text>
</comment>
<dbReference type="InterPro" id="IPR029016">
    <property type="entry name" value="GAF-like_dom_sf"/>
</dbReference>
<dbReference type="AlphaFoldDB" id="A0A6M6JLE2"/>
<dbReference type="SMART" id="SM00065">
    <property type="entry name" value="GAF"/>
    <property type="match status" value="1"/>
</dbReference>
<keyword evidence="5" id="KW-1185">Reference proteome</keyword>
<dbReference type="EMBL" id="CP053564">
    <property type="protein sequence ID" value="QJY47131.1"/>
    <property type="molecule type" value="Genomic_DNA"/>
</dbReference>
<name>A0A6M6JLE2_9PSEU</name>
<feature type="compositionally biased region" description="Basic and acidic residues" evidence="2">
    <location>
        <begin position="1"/>
        <end position="11"/>
    </location>
</feature>
<dbReference type="Proteomes" id="UP000505377">
    <property type="component" value="Chromosome"/>
</dbReference>
<evidence type="ECO:0000256" key="1">
    <source>
        <dbReference type="ARBA" id="ARBA00006754"/>
    </source>
</evidence>
<dbReference type="InterPro" id="IPR041522">
    <property type="entry name" value="CdaR_GGDEF"/>
</dbReference>
<dbReference type="PANTHER" id="PTHR33744:SF1">
    <property type="entry name" value="DNA-BINDING TRANSCRIPTIONAL ACTIVATOR ADER"/>
    <property type="match status" value="1"/>
</dbReference>
<evidence type="ECO:0000259" key="3">
    <source>
        <dbReference type="SMART" id="SM00065"/>
    </source>
</evidence>
<dbReference type="Pfam" id="PF17853">
    <property type="entry name" value="GGDEF_2"/>
    <property type="match status" value="1"/>
</dbReference>
<dbReference type="Gene3D" id="3.30.450.40">
    <property type="match status" value="1"/>
</dbReference>
<reference evidence="4 5" key="1">
    <citation type="submission" date="2020-05" db="EMBL/GenBank/DDBJ databases">
        <authorList>
            <person name="Mo P."/>
        </authorList>
    </citation>
    <scope>NUCLEOTIDE SEQUENCE [LARGE SCALE GENOMIC DNA]</scope>
    <source>
        <strain evidence="4 5">Gen01</strain>
    </source>
</reference>
<sequence>MLQEGHLDDNNRQQGGLPATPDERTLDDPTPDEAQPTAHGTAGGIIPAVPQTALDLLRLLAQDAPADLIEARALQATDSETAAVARALALRVRAGIDEHRRREAELSALVETARDLASAADPRGVLDAIVRRARGLIGTDVAYLTLYDPQRGDTFMRATAGSVSARFQGLRLPLGAGLGGLVAQTRRPYWTADYPADGRYAHTSEIDDAVDEEGLVAICGTPLLVDGEFVGVLFAANRTRRPFTREEVALLGSLAALAAVSLVQARRTAETADALAALSAAHAGIESAATAHDRFSEVVLSGGGVDDIAATLGELLGCWVAVLDVDDGRLAAHGPVPPGDLAASPAVTRSAETGRLAGADGRWAVSVHAAGQRLGSLVLGGRGDLDDGQGRTVERAAMVTALVLLFRLRAAESDQRVRADLLAELLARPEGGPDAGLVERGRLLGLRLGVPHVVAVCRGPVRGLAVTAGGGGGLAGPHGEDLVAVVPGTDPSAVAEALSRRLPDGVTTGTAGPVVPGCGLREVHERAQRTTGALVALGRPFGSARELGFAGLVGPGDVGAFLDDVLGPVTGYDARRGSDLLGTLDAYFAAGGSPSRAAGALHVHVNTVTQRLDRVATLLGDDWSTPARALELQLALHLRRLGGPPT</sequence>
<dbReference type="InterPro" id="IPR051448">
    <property type="entry name" value="CdaR-like_regulators"/>
</dbReference>
<dbReference type="PANTHER" id="PTHR33744">
    <property type="entry name" value="CARBOHYDRATE DIACID REGULATOR"/>
    <property type="match status" value="1"/>
</dbReference>
<evidence type="ECO:0000313" key="4">
    <source>
        <dbReference type="EMBL" id="QJY47131.1"/>
    </source>
</evidence>
<dbReference type="Pfam" id="PF13556">
    <property type="entry name" value="HTH_30"/>
    <property type="match status" value="1"/>
</dbReference>
<feature type="domain" description="GAF" evidence="3">
    <location>
        <begin position="121"/>
        <end position="272"/>
    </location>
</feature>
<dbReference type="SUPFAM" id="SSF55781">
    <property type="entry name" value="GAF domain-like"/>
    <property type="match status" value="1"/>
</dbReference>